<organism evidence="6 7">
    <name type="scientific">Diaphorobacter aerolatus</name>
    <dbReference type="NCBI Taxonomy" id="1288495"/>
    <lineage>
        <taxon>Bacteria</taxon>
        <taxon>Pseudomonadati</taxon>
        <taxon>Pseudomonadota</taxon>
        <taxon>Betaproteobacteria</taxon>
        <taxon>Burkholderiales</taxon>
        <taxon>Comamonadaceae</taxon>
        <taxon>Diaphorobacter</taxon>
    </lineage>
</organism>
<evidence type="ECO:0000256" key="2">
    <source>
        <dbReference type="ARBA" id="ARBA00023015"/>
    </source>
</evidence>
<feature type="domain" description="LysR substrate-binding" evidence="5">
    <location>
        <begin position="10"/>
        <end position="204"/>
    </location>
</feature>
<proteinExistence type="inferred from homology"/>
<dbReference type="Gene3D" id="3.40.190.290">
    <property type="match status" value="1"/>
</dbReference>
<dbReference type="GO" id="GO:0003677">
    <property type="term" value="F:DNA binding"/>
    <property type="evidence" value="ECO:0007669"/>
    <property type="project" value="UniProtKB-KW"/>
</dbReference>
<protein>
    <submittedName>
        <fullName evidence="6">LysR family transcriptional regulator</fullName>
    </submittedName>
</protein>
<evidence type="ECO:0000259" key="5">
    <source>
        <dbReference type="Pfam" id="PF03466"/>
    </source>
</evidence>
<evidence type="ECO:0000256" key="4">
    <source>
        <dbReference type="ARBA" id="ARBA00023163"/>
    </source>
</evidence>
<dbReference type="GO" id="GO:0003700">
    <property type="term" value="F:DNA-binding transcription factor activity"/>
    <property type="evidence" value="ECO:0007669"/>
    <property type="project" value="TreeGrafter"/>
</dbReference>
<sequence length="211" mass="23148">MPTVISQPPHLRLAIAPGVTSSRLSDLLALQRAEEPEVTIALLEVRGDEILAGLKDGHYDAAMSLQGATDSALHTQPLWIEHMAVAMPLRSSLMDHAKLAIADLLDHPVFRWQAESCPLLDQRLSSLPAVRQQSTQYVASFEMLALKVAAGYGVGISTQSRIERAHGWGLSMRSLADGPYEVVTYLQRPYVQATPATERFERRALQVAVTI</sequence>
<dbReference type="Pfam" id="PF03466">
    <property type="entry name" value="LysR_substrate"/>
    <property type="match status" value="1"/>
</dbReference>
<dbReference type="PANTHER" id="PTHR30346:SF0">
    <property type="entry name" value="HCA OPERON TRANSCRIPTIONAL ACTIVATOR HCAR"/>
    <property type="match status" value="1"/>
</dbReference>
<evidence type="ECO:0000313" key="7">
    <source>
        <dbReference type="Proteomes" id="UP000516028"/>
    </source>
</evidence>
<evidence type="ECO:0000256" key="3">
    <source>
        <dbReference type="ARBA" id="ARBA00023125"/>
    </source>
</evidence>
<reference evidence="6 7" key="1">
    <citation type="submission" date="2020-08" db="EMBL/GenBank/DDBJ databases">
        <title>Genome sequence of Diaphorobacter aerolatus KACC 16536T.</title>
        <authorList>
            <person name="Hyun D.-W."/>
            <person name="Bae J.-W."/>
        </authorList>
    </citation>
    <scope>NUCLEOTIDE SEQUENCE [LARGE SCALE GENOMIC DNA]</scope>
    <source>
        <strain evidence="6 7">KACC 16536</strain>
    </source>
</reference>
<dbReference type="GO" id="GO:0032993">
    <property type="term" value="C:protein-DNA complex"/>
    <property type="evidence" value="ECO:0007669"/>
    <property type="project" value="TreeGrafter"/>
</dbReference>
<evidence type="ECO:0000256" key="1">
    <source>
        <dbReference type="ARBA" id="ARBA00009437"/>
    </source>
</evidence>
<keyword evidence="2" id="KW-0805">Transcription regulation</keyword>
<accession>A0A7H0GPN2</accession>
<dbReference type="RefSeq" id="WP_035624309.1">
    <property type="nucleotide sequence ID" value="NZ_CP060783.1"/>
</dbReference>
<dbReference type="AlphaFoldDB" id="A0A7H0GPN2"/>
<comment type="similarity">
    <text evidence="1">Belongs to the LysR transcriptional regulatory family.</text>
</comment>
<dbReference type="SUPFAM" id="SSF53850">
    <property type="entry name" value="Periplasmic binding protein-like II"/>
    <property type="match status" value="1"/>
</dbReference>
<keyword evidence="3" id="KW-0238">DNA-binding</keyword>
<dbReference type="KEGG" id="daer:H9K75_10895"/>
<dbReference type="EMBL" id="CP060783">
    <property type="protein sequence ID" value="QNP50248.1"/>
    <property type="molecule type" value="Genomic_DNA"/>
</dbReference>
<name>A0A7H0GPN2_9BURK</name>
<dbReference type="Proteomes" id="UP000516028">
    <property type="component" value="Chromosome"/>
</dbReference>
<dbReference type="PANTHER" id="PTHR30346">
    <property type="entry name" value="TRANSCRIPTIONAL DUAL REGULATOR HCAR-RELATED"/>
    <property type="match status" value="1"/>
</dbReference>
<gene>
    <name evidence="6" type="ORF">H9K75_10895</name>
</gene>
<keyword evidence="7" id="KW-1185">Reference proteome</keyword>
<keyword evidence="4" id="KW-0804">Transcription</keyword>
<dbReference type="InterPro" id="IPR005119">
    <property type="entry name" value="LysR_subst-bd"/>
</dbReference>
<evidence type="ECO:0000313" key="6">
    <source>
        <dbReference type="EMBL" id="QNP50248.1"/>
    </source>
</evidence>